<reference evidence="4 5" key="1">
    <citation type="submission" date="2024-03" db="EMBL/GenBank/DDBJ databases">
        <authorList>
            <person name="Gkanogiannis A."/>
            <person name="Becerra Lopez-Lavalle L."/>
        </authorList>
    </citation>
    <scope>NUCLEOTIDE SEQUENCE [LARGE SCALE GENOMIC DNA]</scope>
</reference>
<accession>A0ABP0Z6Z8</accession>
<proteinExistence type="inferred from homology"/>
<evidence type="ECO:0000256" key="1">
    <source>
        <dbReference type="ARBA" id="ARBA00005582"/>
    </source>
</evidence>
<name>A0ABP0Z6Z8_9ROSI</name>
<keyword evidence="2" id="KW-0378">Hydrolase</keyword>
<dbReference type="Pfam" id="PF18290">
    <property type="entry name" value="Nudix_hydro"/>
    <property type="match status" value="1"/>
</dbReference>
<keyword evidence="5" id="KW-1185">Reference proteome</keyword>
<dbReference type="InterPro" id="IPR003293">
    <property type="entry name" value="Nudix_hydrolase6-like"/>
</dbReference>
<dbReference type="Proteomes" id="UP001642487">
    <property type="component" value="Chromosome 8"/>
</dbReference>
<gene>
    <name evidence="4" type="ORF">CITCOLO1_LOCUS20676</name>
</gene>
<dbReference type="Gene3D" id="3.40.630.30">
    <property type="match status" value="1"/>
</dbReference>
<dbReference type="EMBL" id="OZ021742">
    <property type="protein sequence ID" value="CAK9328269.1"/>
    <property type="molecule type" value="Genomic_DNA"/>
</dbReference>
<feature type="domain" description="Pre-nudix hydrolase" evidence="3">
    <location>
        <begin position="86"/>
        <end position="164"/>
    </location>
</feature>
<protein>
    <recommendedName>
        <fullName evidence="3">Pre-nudix hydrolase domain-containing protein</fullName>
    </recommendedName>
</protein>
<evidence type="ECO:0000256" key="2">
    <source>
        <dbReference type="ARBA" id="ARBA00022801"/>
    </source>
</evidence>
<sequence length="202" mass="22557">MEGLVQLSGFCGLVSSRGRTMRFPLSRRPSSFRSWSKGVLNKDGLPETSSTRKLIPINGNIGRKRTALDVLSLDISTPNMALEVLDHWNDEYDGVIINSEGQPSSENKFAPSLRASLFQWRLKGKKGVWLKLNTEQAELVSVATNEGFNYRHAEAGYIMLIYWIPDLPSMLPSGPSHHIGVAAFLINALPFFYFTSHFLSLV</sequence>
<dbReference type="PANTHER" id="PTHR13994">
    <property type="entry name" value="NUDIX HYDROLASE RELATED"/>
    <property type="match status" value="1"/>
</dbReference>
<dbReference type="PANTHER" id="PTHR13994:SF53">
    <property type="entry name" value="NUDIX HYDROLASE 8-LIKE"/>
    <property type="match status" value="1"/>
</dbReference>
<evidence type="ECO:0000259" key="3">
    <source>
        <dbReference type="Pfam" id="PF18290"/>
    </source>
</evidence>
<organism evidence="4 5">
    <name type="scientific">Citrullus colocynthis</name>
    <name type="common">colocynth</name>
    <dbReference type="NCBI Taxonomy" id="252529"/>
    <lineage>
        <taxon>Eukaryota</taxon>
        <taxon>Viridiplantae</taxon>
        <taxon>Streptophyta</taxon>
        <taxon>Embryophyta</taxon>
        <taxon>Tracheophyta</taxon>
        <taxon>Spermatophyta</taxon>
        <taxon>Magnoliopsida</taxon>
        <taxon>eudicotyledons</taxon>
        <taxon>Gunneridae</taxon>
        <taxon>Pentapetalae</taxon>
        <taxon>rosids</taxon>
        <taxon>fabids</taxon>
        <taxon>Cucurbitales</taxon>
        <taxon>Cucurbitaceae</taxon>
        <taxon>Benincaseae</taxon>
        <taxon>Citrullus</taxon>
    </lineage>
</organism>
<comment type="similarity">
    <text evidence="1">Belongs to the Nudix hydrolase family.</text>
</comment>
<evidence type="ECO:0000313" key="4">
    <source>
        <dbReference type="EMBL" id="CAK9328269.1"/>
    </source>
</evidence>
<evidence type="ECO:0000313" key="5">
    <source>
        <dbReference type="Proteomes" id="UP001642487"/>
    </source>
</evidence>
<dbReference type="InterPro" id="IPR040618">
    <property type="entry name" value="Pre-Nudix"/>
</dbReference>